<name>A0A927CST0_9BACL</name>
<sequence length="269" mass="29342">MTGFAETQHSLKPAPGSFALAWTGQAGFSFKDATGAVYHIDPYLSDICSRFVGYHRAIPAPVTAERIRGDYFLFTHEHRDHLDDDSMPAIAANNSDAMFIGPPACIDRLRGLGIASGRLVPIGRNESRTIGGIAIRAVLAVHTDDSVGYLLTIGECNVYVTGDTVYSDELIEVAKERPELMMSCMNGRLGCMNIADAVRLTSHIQPKFAIPMHFGMFVENTADPGEYMRQVELHSGVTKGFLMKHGVWYAYSSAEGLHESGGGEKEPNE</sequence>
<proteinExistence type="predicted"/>
<dbReference type="InterPro" id="IPR001279">
    <property type="entry name" value="Metallo-B-lactamas"/>
</dbReference>
<accession>A0A927CST0</accession>
<dbReference type="PANTHER" id="PTHR43546">
    <property type="entry name" value="UPF0173 METAL-DEPENDENT HYDROLASE MJ1163-RELATED"/>
    <property type="match status" value="1"/>
</dbReference>
<feature type="domain" description="Metallo-beta-lactamase" evidence="4">
    <location>
        <begin position="39"/>
        <end position="214"/>
    </location>
</feature>
<comment type="catalytic activity">
    <reaction evidence="1">
        <text>3',5'-cyclic CMP + H2O = CMP + H(+)</text>
        <dbReference type="Rhea" id="RHEA:72675"/>
        <dbReference type="ChEBI" id="CHEBI:15377"/>
        <dbReference type="ChEBI" id="CHEBI:15378"/>
        <dbReference type="ChEBI" id="CHEBI:58003"/>
        <dbReference type="ChEBI" id="CHEBI:60377"/>
    </reaction>
    <physiologicalReaction direction="left-to-right" evidence="1">
        <dbReference type="Rhea" id="RHEA:72676"/>
    </physiologicalReaction>
</comment>
<evidence type="ECO:0000256" key="3">
    <source>
        <dbReference type="ARBA" id="ARBA00048505"/>
    </source>
</evidence>
<comment type="function">
    <text evidence="2">Counteracts the endogenous Pycsar antiviral defense system. Phosphodiesterase that enables metal-dependent hydrolysis of host cyclic nucleotide Pycsar defense signals such as cCMP and cUMP.</text>
</comment>
<dbReference type="AlphaFoldDB" id="A0A927CST0"/>
<evidence type="ECO:0000313" key="5">
    <source>
        <dbReference type="EMBL" id="MBD2870940.1"/>
    </source>
</evidence>
<comment type="catalytic activity">
    <reaction evidence="3">
        <text>3',5'-cyclic UMP + H2O = UMP + H(+)</text>
        <dbReference type="Rhea" id="RHEA:70575"/>
        <dbReference type="ChEBI" id="CHEBI:15377"/>
        <dbReference type="ChEBI" id="CHEBI:15378"/>
        <dbReference type="ChEBI" id="CHEBI:57865"/>
        <dbReference type="ChEBI" id="CHEBI:184387"/>
    </reaction>
    <physiologicalReaction direction="left-to-right" evidence="3">
        <dbReference type="Rhea" id="RHEA:70576"/>
    </physiologicalReaction>
</comment>
<dbReference type="InterPro" id="IPR050114">
    <property type="entry name" value="UPF0173_UPF0282_UlaG_hydrolase"/>
</dbReference>
<organism evidence="5 6">
    <name type="scientific">Paenibacillus arenilitoris</name>
    <dbReference type="NCBI Taxonomy" id="2772299"/>
    <lineage>
        <taxon>Bacteria</taxon>
        <taxon>Bacillati</taxon>
        <taxon>Bacillota</taxon>
        <taxon>Bacilli</taxon>
        <taxon>Bacillales</taxon>
        <taxon>Paenibacillaceae</taxon>
        <taxon>Paenibacillus</taxon>
    </lineage>
</organism>
<evidence type="ECO:0000256" key="1">
    <source>
        <dbReference type="ARBA" id="ARBA00034221"/>
    </source>
</evidence>
<gene>
    <name evidence="5" type="ORF">IDH41_20350</name>
</gene>
<dbReference type="InterPro" id="IPR036866">
    <property type="entry name" value="RibonucZ/Hydroxyglut_hydro"/>
</dbReference>
<dbReference type="Gene3D" id="3.60.15.10">
    <property type="entry name" value="Ribonuclease Z/Hydroxyacylglutathione hydrolase-like"/>
    <property type="match status" value="1"/>
</dbReference>
<evidence type="ECO:0000256" key="2">
    <source>
        <dbReference type="ARBA" id="ARBA00034301"/>
    </source>
</evidence>
<evidence type="ECO:0000313" key="6">
    <source>
        <dbReference type="Proteomes" id="UP000632125"/>
    </source>
</evidence>
<evidence type="ECO:0000259" key="4">
    <source>
        <dbReference type="Pfam" id="PF12706"/>
    </source>
</evidence>
<protein>
    <submittedName>
        <fullName evidence="5">MBL fold metallo-hydrolase</fullName>
    </submittedName>
</protein>
<dbReference type="EMBL" id="JACXIY010000025">
    <property type="protein sequence ID" value="MBD2870940.1"/>
    <property type="molecule type" value="Genomic_DNA"/>
</dbReference>
<dbReference type="Pfam" id="PF12706">
    <property type="entry name" value="Lactamase_B_2"/>
    <property type="match status" value="1"/>
</dbReference>
<keyword evidence="6" id="KW-1185">Reference proteome</keyword>
<dbReference type="Proteomes" id="UP000632125">
    <property type="component" value="Unassembled WGS sequence"/>
</dbReference>
<dbReference type="RefSeq" id="WP_190864282.1">
    <property type="nucleotide sequence ID" value="NZ_JACXIY010000025.1"/>
</dbReference>
<dbReference type="SUPFAM" id="SSF56281">
    <property type="entry name" value="Metallo-hydrolase/oxidoreductase"/>
    <property type="match status" value="1"/>
</dbReference>
<comment type="caution">
    <text evidence="5">The sequence shown here is derived from an EMBL/GenBank/DDBJ whole genome shotgun (WGS) entry which is preliminary data.</text>
</comment>
<reference evidence="5" key="1">
    <citation type="submission" date="2020-09" db="EMBL/GenBank/DDBJ databases">
        <title>A novel bacterium of genus Paenibacillus, isolated from South China Sea.</title>
        <authorList>
            <person name="Huang H."/>
            <person name="Mo K."/>
            <person name="Hu Y."/>
        </authorList>
    </citation>
    <scope>NUCLEOTIDE SEQUENCE</scope>
    <source>
        <strain evidence="5">IB182493</strain>
    </source>
</reference>